<dbReference type="InterPro" id="IPR027417">
    <property type="entry name" value="P-loop_NTPase"/>
</dbReference>
<proteinExistence type="inferred from homology"/>
<dbReference type="RefSeq" id="WP_207081787.1">
    <property type="nucleotide sequence ID" value="NZ_BNAD01000004.1"/>
</dbReference>
<reference evidence="10" key="1">
    <citation type="journal article" date="2019" name="Int. J. Syst. Evol. Microbiol.">
        <title>The Global Catalogue of Microorganisms (GCM) 10K type strain sequencing project: providing services to taxonomists for standard genome sequencing and annotation.</title>
        <authorList>
            <consortium name="The Broad Institute Genomics Platform"/>
            <consortium name="The Broad Institute Genome Sequencing Center for Infectious Disease"/>
            <person name="Wu L."/>
            <person name="Ma J."/>
        </authorList>
    </citation>
    <scope>NUCLEOTIDE SEQUENCE [LARGE SCALE GENOMIC DNA]</scope>
    <source>
        <strain evidence="10">CGMCC 1.12791</strain>
    </source>
</reference>
<feature type="domain" description="ATPase F1/V1/A1 complex alpha/beta subunit nucleotide-binding" evidence="6">
    <location>
        <begin position="164"/>
        <end position="391"/>
    </location>
</feature>
<keyword evidence="3 4" id="KW-0406">Ion transport</keyword>
<protein>
    <recommendedName>
        <fullName evidence="4">V-type ATP synthase beta chain</fullName>
    </recommendedName>
    <alternativeName>
        <fullName evidence="4">V-ATPase subunit B</fullName>
    </alternativeName>
</protein>
<dbReference type="Proteomes" id="UP000597341">
    <property type="component" value="Unassembled WGS sequence"/>
</dbReference>
<sequence>MTTLDSSKDSPEDTADTITRARDAVAVAPVGILPTIEMRDVRRVAGPLLLVEGAEAVAFGDVVTVVTDDGTERDGQVLEVDRSRAVVQVLGGTEGMGRANVAVRARFRAAVTGVGTDVLGRVLDGAGRPRDGRPEPTAEAYRPVNGLPLNPVARIHPDQFIETGFSAIDGLNTLVRGQKLPVFTAAGLPAAEVAARIAIQARVPGEARHDNQADGTEGVVVVFAAMGVTRREADFFRDQFATSASGHRNVLLLNLADDPTIERLLTPRVALTLAEYLAFEKHLHVLVILTDITAYCEALREIAAAREEMPGRRGYPGYMYTDLASLFERAGRVHGSTGSLTQLSLLTMPDGDITHPIPDLTGYITEGQVVLSRDMAGRGVDPPFDVLPSLSRLMNAGVGAGRTRADHRGLADQLYACYARGVEVRRLVSIVGESGLTAEDRRYLAFARRFEEEFVGQGEARRTITQTLDLGWELLGDFEPDELGRVGADHVAQHHRTTTTTERTESTAKSTTWSQP</sequence>
<dbReference type="NCBIfam" id="NF003235">
    <property type="entry name" value="PRK04196.1"/>
    <property type="match status" value="1"/>
</dbReference>
<name>A0ABQ3HKB6_9ACTN</name>
<evidence type="ECO:0000256" key="5">
    <source>
        <dbReference type="SAM" id="MobiDB-lite"/>
    </source>
</evidence>
<evidence type="ECO:0000256" key="3">
    <source>
        <dbReference type="ARBA" id="ARBA00023065"/>
    </source>
</evidence>
<dbReference type="Pfam" id="PF22919">
    <property type="entry name" value="ATP-synt_VA_C"/>
    <property type="match status" value="1"/>
</dbReference>
<feature type="compositionally biased region" description="Low complexity" evidence="5">
    <location>
        <begin position="507"/>
        <end position="516"/>
    </location>
</feature>
<organism evidence="9 10">
    <name type="scientific">Nocardioides flavus</name>
    <name type="common">ex Wang et al. 2016</name>
    <dbReference type="NCBI Taxonomy" id="2058780"/>
    <lineage>
        <taxon>Bacteria</taxon>
        <taxon>Bacillati</taxon>
        <taxon>Actinomycetota</taxon>
        <taxon>Actinomycetes</taxon>
        <taxon>Propionibacteriales</taxon>
        <taxon>Nocardioidaceae</taxon>
        <taxon>Nocardioides</taxon>
    </lineage>
</organism>
<dbReference type="InterPro" id="IPR004100">
    <property type="entry name" value="ATPase_F1/V1/A1_a/bsu_N"/>
</dbReference>
<evidence type="ECO:0000256" key="4">
    <source>
        <dbReference type="HAMAP-Rule" id="MF_00310"/>
    </source>
</evidence>
<dbReference type="EMBL" id="BNAD01000004">
    <property type="protein sequence ID" value="GHE17146.1"/>
    <property type="molecule type" value="Genomic_DNA"/>
</dbReference>
<keyword evidence="4" id="KW-0375">Hydrogen ion transport</keyword>
<dbReference type="SUPFAM" id="SSF52540">
    <property type="entry name" value="P-loop containing nucleoside triphosphate hydrolases"/>
    <property type="match status" value="1"/>
</dbReference>
<dbReference type="Pfam" id="PF00006">
    <property type="entry name" value="ATP-synt_ab"/>
    <property type="match status" value="1"/>
</dbReference>
<comment type="similarity">
    <text evidence="1 4">Belongs to the ATPase alpha/beta chains family.</text>
</comment>
<evidence type="ECO:0000313" key="9">
    <source>
        <dbReference type="EMBL" id="GHE17146.1"/>
    </source>
</evidence>
<keyword evidence="4" id="KW-0066">ATP synthesis</keyword>
<dbReference type="CDD" id="cd01135">
    <property type="entry name" value="V_A-ATPase_B"/>
    <property type="match status" value="1"/>
</dbReference>
<dbReference type="InterPro" id="IPR022879">
    <property type="entry name" value="V-ATPase_su_B/beta"/>
</dbReference>
<accession>A0ABQ3HKB6</accession>
<feature type="region of interest" description="Disordered" evidence="5">
    <location>
        <begin position="125"/>
        <end position="144"/>
    </location>
</feature>
<dbReference type="InterPro" id="IPR055190">
    <property type="entry name" value="ATP-synt_VA_C"/>
</dbReference>
<evidence type="ECO:0000259" key="6">
    <source>
        <dbReference type="Pfam" id="PF00006"/>
    </source>
</evidence>
<keyword evidence="2 4" id="KW-0813">Transport</keyword>
<evidence type="ECO:0000256" key="2">
    <source>
        <dbReference type="ARBA" id="ARBA00022448"/>
    </source>
</evidence>
<dbReference type="CDD" id="cd18112">
    <property type="entry name" value="ATP-synt_V_A-type_beta_C"/>
    <property type="match status" value="1"/>
</dbReference>
<feature type="compositionally biased region" description="Basic and acidic residues" evidence="5">
    <location>
        <begin position="127"/>
        <end position="136"/>
    </location>
</feature>
<feature type="domain" description="ATP synthase A/B type C-terminal" evidence="8">
    <location>
        <begin position="397"/>
        <end position="491"/>
    </location>
</feature>
<comment type="caution">
    <text evidence="9">The sequence shown here is derived from an EMBL/GenBank/DDBJ whole genome shotgun (WGS) entry which is preliminary data.</text>
</comment>
<dbReference type="PANTHER" id="PTHR43389">
    <property type="entry name" value="V-TYPE PROTON ATPASE SUBUNIT B"/>
    <property type="match status" value="1"/>
</dbReference>
<dbReference type="PANTHER" id="PTHR43389:SF4">
    <property type="entry name" value="V-TYPE PROTON ATPASE SUBUNIT B"/>
    <property type="match status" value="1"/>
</dbReference>
<feature type="domain" description="ATPase F1/V1/A1 complex alpha/beta subunit N-terminal" evidence="7">
    <location>
        <begin position="42"/>
        <end position="103"/>
    </location>
</feature>
<dbReference type="Gene3D" id="3.40.50.12240">
    <property type="match status" value="1"/>
</dbReference>
<dbReference type="HAMAP" id="MF_00310">
    <property type="entry name" value="ATP_synth_B_arch"/>
    <property type="match status" value="1"/>
</dbReference>
<comment type="function">
    <text evidence="4">Produces ATP from ADP in the presence of a proton gradient across the membrane. The V-type beta chain is a regulatory subunit.</text>
</comment>
<evidence type="ECO:0000256" key="1">
    <source>
        <dbReference type="ARBA" id="ARBA00008936"/>
    </source>
</evidence>
<keyword evidence="10" id="KW-1185">Reference proteome</keyword>
<dbReference type="InterPro" id="IPR000194">
    <property type="entry name" value="ATPase_F1/V1/A1_a/bsu_nucl-bd"/>
</dbReference>
<gene>
    <name evidence="4" type="primary">atpB</name>
    <name evidence="9" type="ORF">GCM10011376_17560</name>
</gene>
<evidence type="ECO:0000259" key="8">
    <source>
        <dbReference type="Pfam" id="PF22919"/>
    </source>
</evidence>
<dbReference type="CDD" id="cd18118">
    <property type="entry name" value="ATP-synt_V_A-type_beta_N"/>
    <property type="match status" value="1"/>
</dbReference>
<dbReference type="Pfam" id="PF02874">
    <property type="entry name" value="ATP-synt_ab_N"/>
    <property type="match status" value="1"/>
</dbReference>
<evidence type="ECO:0000259" key="7">
    <source>
        <dbReference type="Pfam" id="PF02874"/>
    </source>
</evidence>
<dbReference type="SUPFAM" id="SSF47917">
    <property type="entry name" value="C-terminal domain of alpha and beta subunits of F1 ATP synthase"/>
    <property type="match status" value="1"/>
</dbReference>
<feature type="region of interest" description="Disordered" evidence="5">
    <location>
        <begin position="491"/>
        <end position="516"/>
    </location>
</feature>
<evidence type="ECO:0000313" key="10">
    <source>
        <dbReference type="Proteomes" id="UP000597341"/>
    </source>
</evidence>